<comment type="caution">
    <text evidence="1">The sequence shown here is derived from an EMBL/GenBank/DDBJ whole genome shotgun (WGS) entry which is preliminary data.</text>
</comment>
<reference evidence="1" key="1">
    <citation type="submission" date="2021-10" db="EMBL/GenBank/DDBJ databases">
        <title>De novo Genome Assembly of Clathrus columnatus (Basidiomycota, Fungi) Using Illumina and Nanopore Sequence Data.</title>
        <authorList>
            <person name="Ogiso-Tanaka E."/>
            <person name="Itagaki H."/>
            <person name="Hosoya T."/>
            <person name="Hosaka K."/>
        </authorList>
    </citation>
    <scope>NUCLEOTIDE SEQUENCE</scope>
    <source>
        <strain evidence="1">MO-923</strain>
    </source>
</reference>
<keyword evidence="2" id="KW-1185">Reference proteome</keyword>
<proteinExistence type="predicted"/>
<evidence type="ECO:0000313" key="1">
    <source>
        <dbReference type="EMBL" id="GJJ12975.1"/>
    </source>
</evidence>
<accession>A0AAV5AFC5</accession>
<name>A0AAV5AFC5_9AGAM</name>
<evidence type="ECO:0000313" key="2">
    <source>
        <dbReference type="Proteomes" id="UP001050691"/>
    </source>
</evidence>
<dbReference type="AlphaFoldDB" id="A0AAV5AFC5"/>
<organism evidence="1 2">
    <name type="scientific">Clathrus columnatus</name>
    <dbReference type="NCBI Taxonomy" id="1419009"/>
    <lineage>
        <taxon>Eukaryota</taxon>
        <taxon>Fungi</taxon>
        <taxon>Dikarya</taxon>
        <taxon>Basidiomycota</taxon>
        <taxon>Agaricomycotina</taxon>
        <taxon>Agaricomycetes</taxon>
        <taxon>Phallomycetidae</taxon>
        <taxon>Phallales</taxon>
        <taxon>Clathraceae</taxon>
        <taxon>Clathrus</taxon>
    </lineage>
</organism>
<dbReference type="EMBL" id="BPWL01000008">
    <property type="protein sequence ID" value="GJJ12975.1"/>
    <property type="molecule type" value="Genomic_DNA"/>
</dbReference>
<dbReference type="Proteomes" id="UP001050691">
    <property type="component" value="Unassembled WGS sequence"/>
</dbReference>
<protein>
    <submittedName>
        <fullName evidence="1">Uncharacterized protein</fullName>
    </submittedName>
</protein>
<sequence>MGRDGYDTVPVASDAIGMGLNFGRGGRFGKAGVEQAIVTCMSEEYMPTPRKAFQGKPQLCDGAYNRYHARRV</sequence>
<gene>
    <name evidence="1" type="ORF">Clacol_007222</name>
</gene>